<evidence type="ECO:0000259" key="7">
    <source>
        <dbReference type="PROSITE" id="PS50811"/>
    </source>
</evidence>
<sequence length="317" mass="35428">MDYSSWRSTCLDLNVNPIRVLDVGSVPNEKMESNFIDFERKLSVKEESGALVEELNRVSAENRKLTEMLTVMCENYNALRSQLMDYMSKNPEKELSPSRKRKSESSNNNINNNANAINVNSESSSTDDESSKKPREGTIKSKISRIYVKTEASDTSLVVKDGYQWRKYGQKVTRDNPCPRAYFKCSFAPSCPVKKKVQRSVEDQSILVATYEGEHNHPHPSQLEATSGSNRSVTLASLPCSASLSSSRPSLTLELTKSKSSTNNDAKQSKPRIDSPEIKQFLVEQMASSLTKDPNFTAALAAAISGRMLHQNPTEKW</sequence>
<dbReference type="AlphaFoldDB" id="A0A2N9ITM9"/>
<dbReference type="GO" id="GO:0042742">
    <property type="term" value="P:defense response to bacterium"/>
    <property type="evidence" value="ECO:0007669"/>
    <property type="project" value="UniProtKB-ARBA"/>
</dbReference>
<feature type="compositionally biased region" description="Low complexity" evidence="6">
    <location>
        <begin position="251"/>
        <end position="262"/>
    </location>
</feature>
<feature type="domain" description="WRKY" evidence="7">
    <location>
        <begin position="154"/>
        <end position="220"/>
    </location>
</feature>
<evidence type="ECO:0000313" key="8">
    <source>
        <dbReference type="EMBL" id="SPD27735.1"/>
    </source>
</evidence>
<feature type="compositionally biased region" description="Low complexity" evidence="6">
    <location>
        <begin position="105"/>
        <end position="124"/>
    </location>
</feature>
<protein>
    <recommendedName>
        <fullName evidence="7">WRKY domain-containing protein</fullName>
    </recommendedName>
</protein>
<dbReference type="FunFam" id="2.20.25.80:FF:000008">
    <property type="entry name" value="WRKY transcription factor 40"/>
    <property type="match status" value="1"/>
</dbReference>
<evidence type="ECO:0000256" key="5">
    <source>
        <dbReference type="ARBA" id="ARBA00023242"/>
    </source>
</evidence>
<organism evidence="8">
    <name type="scientific">Fagus sylvatica</name>
    <name type="common">Beechnut</name>
    <dbReference type="NCBI Taxonomy" id="28930"/>
    <lineage>
        <taxon>Eukaryota</taxon>
        <taxon>Viridiplantae</taxon>
        <taxon>Streptophyta</taxon>
        <taxon>Embryophyta</taxon>
        <taxon>Tracheophyta</taxon>
        <taxon>Spermatophyta</taxon>
        <taxon>Magnoliopsida</taxon>
        <taxon>eudicotyledons</taxon>
        <taxon>Gunneridae</taxon>
        <taxon>Pentapetalae</taxon>
        <taxon>rosids</taxon>
        <taxon>fabids</taxon>
        <taxon>Fagales</taxon>
        <taxon>Fagaceae</taxon>
        <taxon>Fagus</taxon>
    </lineage>
</organism>
<dbReference type="SUPFAM" id="SSF118290">
    <property type="entry name" value="WRKY DNA-binding domain"/>
    <property type="match status" value="1"/>
</dbReference>
<dbReference type="PANTHER" id="PTHR31429:SF3">
    <property type="entry name" value="WRKY TRANSCRIPTION FACTOR 40-RELATED"/>
    <property type="match status" value="1"/>
</dbReference>
<feature type="region of interest" description="Disordered" evidence="6">
    <location>
        <begin position="90"/>
        <end position="137"/>
    </location>
</feature>
<dbReference type="Gene3D" id="2.20.25.80">
    <property type="entry name" value="WRKY domain"/>
    <property type="match status" value="1"/>
</dbReference>
<evidence type="ECO:0000256" key="6">
    <source>
        <dbReference type="SAM" id="MobiDB-lite"/>
    </source>
</evidence>
<dbReference type="GO" id="GO:0043565">
    <property type="term" value="F:sequence-specific DNA binding"/>
    <property type="evidence" value="ECO:0007669"/>
    <property type="project" value="InterPro"/>
</dbReference>
<feature type="region of interest" description="Disordered" evidence="6">
    <location>
        <begin position="251"/>
        <end position="277"/>
    </location>
</feature>
<evidence type="ECO:0000256" key="2">
    <source>
        <dbReference type="ARBA" id="ARBA00023015"/>
    </source>
</evidence>
<dbReference type="SMART" id="SM00774">
    <property type="entry name" value="WRKY"/>
    <property type="match status" value="1"/>
</dbReference>
<keyword evidence="4" id="KW-0804">Transcription</keyword>
<accession>A0A2N9ITM9</accession>
<dbReference type="PANTHER" id="PTHR31429">
    <property type="entry name" value="WRKY TRANSCRIPTION FACTOR 36-RELATED"/>
    <property type="match status" value="1"/>
</dbReference>
<keyword evidence="2" id="KW-0805">Transcription regulation</keyword>
<dbReference type="PROSITE" id="PS50811">
    <property type="entry name" value="WRKY"/>
    <property type="match status" value="1"/>
</dbReference>
<dbReference type="Pfam" id="PF03106">
    <property type="entry name" value="WRKY"/>
    <property type="match status" value="1"/>
</dbReference>
<comment type="subcellular location">
    <subcellularLocation>
        <location evidence="1">Nucleus</location>
    </subcellularLocation>
</comment>
<evidence type="ECO:0000256" key="3">
    <source>
        <dbReference type="ARBA" id="ARBA00023125"/>
    </source>
</evidence>
<dbReference type="InterPro" id="IPR036576">
    <property type="entry name" value="WRKY_dom_sf"/>
</dbReference>
<dbReference type="GO" id="GO:0002237">
    <property type="term" value="P:response to molecule of bacterial origin"/>
    <property type="evidence" value="ECO:0007669"/>
    <property type="project" value="UniProtKB-ARBA"/>
</dbReference>
<proteinExistence type="predicted"/>
<dbReference type="InterPro" id="IPR044810">
    <property type="entry name" value="WRKY_plant"/>
</dbReference>
<reference evidence="8" key="1">
    <citation type="submission" date="2018-02" db="EMBL/GenBank/DDBJ databases">
        <authorList>
            <person name="Cohen D.B."/>
            <person name="Kent A.D."/>
        </authorList>
    </citation>
    <scope>NUCLEOTIDE SEQUENCE</scope>
</reference>
<dbReference type="GO" id="GO:0003700">
    <property type="term" value="F:DNA-binding transcription factor activity"/>
    <property type="evidence" value="ECO:0007669"/>
    <property type="project" value="InterPro"/>
</dbReference>
<keyword evidence="5" id="KW-0539">Nucleus</keyword>
<dbReference type="InterPro" id="IPR003657">
    <property type="entry name" value="WRKY_dom"/>
</dbReference>
<dbReference type="EMBL" id="OIVN01006204">
    <property type="protein sequence ID" value="SPD27735.1"/>
    <property type="molecule type" value="Genomic_DNA"/>
</dbReference>
<dbReference type="GO" id="GO:0009751">
    <property type="term" value="P:response to salicylic acid"/>
    <property type="evidence" value="ECO:0007669"/>
    <property type="project" value="UniProtKB-ARBA"/>
</dbReference>
<keyword evidence="3" id="KW-0238">DNA-binding</keyword>
<gene>
    <name evidence="8" type="ORF">FSB_LOCUS55617</name>
</gene>
<name>A0A2N9ITM9_FAGSY</name>
<evidence type="ECO:0000256" key="1">
    <source>
        <dbReference type="ARBA" id="ARBA00004123"/>
    </source>
</evidence>
<dbReference type="GO" id="GO:0031347">
    <property type="term" value="P:regulation of defense response"/>
    <property type="evidence" value="ECO:0007669"/>
    <property type="project" value="UniProtKB-ARBA"/>
</dbReference>
<evidence type="ECO:0000256" key="4">
    <source>
        <dbReference type="ARBA" id="ARBA00023163"/>
    </source>
</evidence>
<feature type="compositionally biased region" description="Basic and acidic residues" evidence="6">
    <location>
        <begin position="267"/>
        <end position="277"/>
    </location>
</feature>
<dbReference type="GO" id="GO:0050832">
    <property type="term" value="P:defense response to fungus"/>
    <property type="evidence" value="ECO:0007669"/>
    <property type="project" value="UniProtKB-ARBA"/>
</dbReference>
<dbReference type="GO" id="GO:0005634">
    <property type="term" value="C:nucleus"/>
    <property type="evidence" value="ECO:0007669"/>
    <property type="project" value="UniProtKB-SubCell"/>
</dbReference>